<feature type="transmembrane region" description="Helical" evidence="1">
    <location>
        <begin position="94"/>
        <end position="114"/>
    </location>
</feature>
<keyword evidence="1" id="KW-0812">Transmembrane</keyword>
<feature type="transmembrane region" description="Helical" evidence="1">
    <location>
        <begin position="20"/>
        <end position="42"/>
    </location>
</feature>
<evidence type="ECO:0000313" key="3">
    <source>
        <dbReference type="Proteomes" id="UP000246058"/>
    </source>
</evidence>
<dbReference type="KEGG" id="meti:DK427_10460"/>
<reference evidence="2 3" key="1">
    <citation type="submission" date="2018-05" db="EMBL/GenBank/DDBJ databases">
        <title>Complete Genome Sequence of Methylobacterium sp. 17Sr1-43.</title>
        <authorList>
            <person name="Srinivasan S."/>
        </authorList>
    </citation>
    <scope>NUCLEOTIDE SEQUENCE [LARGE SCALE GENOMIC DNA]</scope>
    <source>
        <strain evidence="2 3">17Sr1-43</strain>
    </source>
</reference>
<dbReference type="RefSeq" id="WP_109951203.1">
    <property type="nucleotide sequence ID" value="NZ_CP029551.1"/>
</dbReference>
<sequence length="125" mass="13829">MTTIDDVSDDFSRLHRIFTFHLGVAVSLAWMTALYASVSAPWVRNIRALIDPAGLGRVESTWSFLFVMPVVLTVAWLSVYFGREILRRSQTLGNVAIEFAAAAMVAFGLFYLSIDRAVSVITLGL</sequence>
<proteinExistence type="predicted"/>
<dbReference type="Proteomes" id="UP000246058">
    <property type="component" value="Chromosome"/>
</dbReference>
<name>A0A2U8VSH6_9HYPH</name>
<dbReference type="AlphaFoldDB" id="A0A2U8VSH6"/>
<organism evidence="2 3">
    <name type="scientific">Methylobacterium radiodurans</name>
    <dbReference type="NCBI Taxonomy" id="2202828"/>
    <lineage>
        <taxon>Bacteria</taxon>
        <taxon>Pseudomonadati</taxon>
        <taxon>Pseudomonadota</taxon>
        <taxon>Alphaproteobacteria</taxon>
        <taxon>Hyphomicrobiales</taxon>
        <taxon>Methylobacteriaceae</taxon>
        <taxon>Methylobacterium</taxon>
    </lineage>
</organism>
<evidence type="ECO:0000256" key="1">
    <source>
        <dbReference type="SAM" id="Phobius"/>
    </source>
</evidence>
<protein>
    <submittedName>
        <fullName evidence="2">Uncharacterized protein</fullName>
    </submittedName>
</protein>
<accession>A0A2U8VSH6</accession>
<evidence type="ECO:0000313" key="2">
    <source>
        <dbReference type="EMBL" id="AWN36096.1"/>
    </source>
</evidence>
<feature type="transmembrane region" description="Helical" evidence="1">
    <location>
        <begin position="62"/>
        <end position="82"/>
    </location>
</feature>
<keyword evidence="3" id="KW-1185">Reference proteome</keyword>
<keyword evidence="1" id="KW-0472">Membrane</keyword>
<gene>
    <name evidence="2" type="ORF">DK427_10460</name>
</gene>
<dbReference type="EMBL" id="CP029551">
    <property type="protein sequence ID" value="AWN36096.1"/>
    <property type="molecule type" value="Genomic_DNA"/>
</dbReference>
<dbReference type="OrthoDB" id="7995113at2"/>
<keyword evidence="1" id="KW-1133">Transmembrane helix</keyword>